<dbReference type="Pfam" id="PF00396">
    <property type="entry name" value="Granulin"/>
    <property type="match status" value="2"/>
</dbReference>
<dbReference type="InterPro" id="IPR039036">
    <property type="entry name" value="Granulin_fam"/>
</dbReference>
<dbReference type="InterPro" id="IPR037277">
    <property type="entry name" value="Granulin_sf"/>
</dbReference>
<evidence type="ECO:0000256" key="4">
    <source>
        <dbReference type="ARBA" id="ARBA00023157"/>
    </source>
</evidence>
<evidence type="ECO:0000259" key="6">
    <source>
        <dbReference type="PROSITE" id="PS00799"/>
    </source>
</evidence>
<sequence length="209" mass="22549">MTPFILLILAVGLQASVSIGFDLPLVPQGLTKSFCPDKEFYCNDGQTCCEMTHGFGCCPMPKATCCKDRTHCCPHGTVCNTKAGSCTQSFGLFQHVFEVPSVRSPLQRDSLEVRPVVESLNEVVLTNGTDLIARVRGQDCGNTHVECEDGLTCCPFGNTCCRRMSGEFACCQVSNGVCCETLDKCCPEGFTCTGNINESCASIRANEIN</sequence>
<dbReference type="OMA" id="NTHVECE"/>
<evidence type="ECO:0000256" key="3">
    <source>
        <dbReference type="ARBA" id="ARBA00022525"/>
    </source>
</evidence>
<dbReference type="PROSITE" id="PS00799">
    <property type="entry name" value="GRANULINS"/>
    <property type="match status" value="1"/>
</dbReference>
<keyword evidence="8" id="KW-1185">Reference proteome</keyword>
<dbReference type="SMART" id="SM00277">
    <property type="entry name" value="GRAN"/>
    <property type="match status" value="2"/>
</dbReference>
<name>A0A553PPU2_TIGCA</name>
<keyword evidence="4" id="KW-1015">Disulfide bond</keyword>
<accession>A0A553PPU2</accession>
<feature type="domain" description="Granulins" evidence="6">
    <location>
        <begin position="66"/>
        <end position="79"/>
    </location>
</feature>
<dbReference type="PANTHER" id="PTHR12274">
    <property type="entry name" value="GRANULIN"/>
    <property type="match status" value="1"/>
</dbReference>
<feature type="signal peptide" evidence="5">
    <location>
        <begin position="1"/>
        <end position="20"/>
    </location>
</feature>
<dbReference type="EMBL" id="VCGU01000002">
    <property type="protein sequence ID" value="TRY79704.1"/>
    <property type="molecule type" value="Genomic_DNA"/>
</dbReference>
<evidence type="ECO:0000256" key="1">
    <source>
        <dbReference type="ARBA" id="ARBA00004613"/>
    </source>
</evidence>
<comment type="caution">
    <text evidence="7">The sequence shown here is derived from an EMBL/GenBank/DDBJ whole genome shotgun (WGS) entry which is preliminary data.</text>
</comment>
<comment type="similarity">
    <text evidence="2">Belongs to the granulin family.</text>
</comment>
<dbReference type="InterPro" id="IPR000118">
    <property type="entry name" value="Granulin"/>
</dbReference>
<protein>
    <recommendedName>
        <fullName evidence="6">Granulins domain-containing protein</fullName>
    </recommendedName>
</protein>
<dbReference type="OrthoDB" id="6381957at2759"/>
<dbReference type="SUPFAM" id="SSF57277">
    <property type="entry name" value="Granulin repeat"/>
    <property type="match status" value="1"/>
</dbReference>
<dbReference type="Proteomes" id="UP000318571">
    <property type="component" value="Chromosome 6"/>
</dbReference>
<dbReference type="GO" id="GO:0005576">
    <property type="term" value="C:extracellular region"/>
    <property type="evidence" value="ECO:0007669"/>
    <property type="project" value="UniProtKB-SubCell"/>
</dbReference>
<evidence type="ECO:0000313" key="8">
    <source>
        <dbReference type="Proteomes" id="UP000318571"/>
    </source>
</evidence>
<dbReference type="Gene3D" id="2.10.25.160">
    <property type="entry name" value="Granulin"/>
    <property type="match status" value="2"/>
</dbReference>
<reference evidence="7 8" key="1">
    <citation type="journal article" date="2018" name="Nat. Ecol. Evol.">
        <title>Genomic signatures of mitonuclear coevolution across populations of Tigriopus californicus.</title>
        <authorList>
            <person name="Barreto F.S."/>
            <person name="Watson E.T."/>
            <person name="Lima T.G."/>
            <person name="Willett C.S."/>
            <person name="Edmands S."/>
            <person name="Li W."/>
            <person name="Burton R.S."/>
        </authorList>
    </citation>
    <scope>NUCLEOTIDE SEQUENCE [LARGE SCALE GENOMIC DNA]</scope>
    <source>
        <strain evidence="7 8">San Diego</strain>
    </source>
</reference>
<feature type="chain" id="PRO_5021825490" description="Granulins domain-containing protein" evidence="5">
    <location>
        <begin position="21"/>
        <end position="209"/>
    </location>
</feature>
<gene>
    <name evidence="7" type="ORF">TCAL_05983</name>
</gene>
<dbReference type="AlphaFoldDB" id="A0A553PPU2"/>
<dbReference type="STRING" id="6832.A0A553PPU2"/>
<proteinExistence type="inferred from homology"/>
<organism evidence="7 8">
    <name type="scientific">Tigriopus californicus</name>
    <name type="common">Marine copepod</name>
    <dbReference type="NCBI Taxonomy" id="6832"/>
    <lineage>
        <taxon>Eukaryota</taxon>
        <taxon>Metazoa</taxon>
        <taxon>Ecdysozoa</taxon>
        <taxon>Arthropoda</taxon>
        <taxon>Crustacea</taxon>
        <taxon>Multicrustacea</taxon>
        <taxon>Hexanauplia</taxon>
        <taxon>Copepoda</taxon>
        <taxon>Harpacticoida</taxon>
        <taxon>Harpacticidae</taxon>
        <taxon>Tigriopus</taxon>
    </lineage>
</organism>
<evidence type="ECO:0000256" key="2">
    <source>
        <dbReference type="ARBA" id="ARBA00010093"/>
    </source>
</evidence>
<comment type="subcellular location">
    <subcellularLocation>
        <location evidence="1">Secreted</location>
    </subcellularLocation>
</comment>
<evidence type="ECO:0000313" key="7">
    <source>
        <dbReference type="EMBL" id="TRY79704.1"/>
    </source>
</evidence>
<dbReference type="PANTHER" id="PTHR12274:SF3">
    <property type="entry name" value="PROGRANULIN"/>
    <property type="match status" value="1"/>
</dbReference>
<evidence type="ECO:0000256" key="5">
    <source>
        <dbReference type="SAM" id="SignalP"/>
    </source>
</evidence>
<keyword evidence="5" id="KW-0732">Signal</keyword>
<keyword evidence="3" id="KW-0964">Secreted</keyword>